<feature type="compositionally biased region" description="Basic and acidic residues" evidence="1">
    <location>
        <begin position="106"/>
        <end position="115"/>
    </location>
</feature>
<feature type="region of interest" description="Disordered" evidence="1">
    <location>
        <begin position="29"/>
        <end position="142"/>
    </location>
</feature>
<organism evidence="2 3">
    <name type="scientific">Fukomys damarensis</name>
    <name type="common">Damaraland mole rat</name>
    <name type="synonym">Cryptomys damarensis</name>
    <dbReference type="NCBI Taxonomy" id="885580"/>
    <lineage>
        <taxon>Eukaryota</taxon>
        <taxon>Metazoa</taxon>
        <taxon>Chordata</taxon>
        <taxon>Craniata</taxon>
        <taxon>Vertebrata</taxon>
        <taxon>Euteleostomi</taxon>
        <taxon>Mammalia</taxon>
        <taxon>Eutheria</taxon>
        <taxon>Euarchontoglires</taxon>
        <taxon>Glires</taxon>
        <taxon>Rodentia</taxon>
        <taxon>Hystricomorpha</taxon>
        <taxon>Bathyergidae</taxon>
        <taxon>Fukomys</taxon>
    </lineage>
</organism>
<reference evidence="2 3" key="1">
    <citation type="submission" date="2013-11" db="EMBL/GenBank/DDBJ databases">
        <title>The Damaraland mole rat (Fukomys damarensis) genome and evolution of African mole rats.</title>
        <authorList>
            <person name="Gladyshev V.N."/>
            <person name="Fang X."/>
        </authorList>
    </citation>
    <scope>NUCLEOTIDE SEQUENCE [LARGE SCALE GENOMIC DNA]</scope>
    <source>
        <tissue evidence="2">Liver</tissue>
    </source>
</reference>
<dbReference type="EMBL" id="KN123629">
    <property type="protein sequence ID" value="KFO24231.1"/>
    <property type="molecule type" value="Genomic_DNA"/>
</dbReference>
<sequence>MREISRVPLTTGQGHTRARAAALHQLLKQTRPRSLPLSPTPLKIVSPAPAPAPREASGKPVFPDHSSEETLFNLTRAESWARETGRPSLPTRGSSVSNRPRPAPHPGEHRLRPEATKGQARSVAASATQEQERPPFSADSRSLTFFPSRSSLRESPFPSGRCFVSEGRAELPAFRSDRGVGGIPALKAVPSSLKVRSNRFRLRAWVWSCQASEATVEPKTKSTERSPGLRVMTP</sequence>
<name>A0A091DN81_FUKDA</name>
<proteinExistence type="predicted"/>
<protein>
    <submittedName>
        <fullName evidence="2">Uncharacterized protein</fullName>
    </submittedName>
</protein>
<dbReference type="AlphaFoldDB" id="A0A091DN81"/>
<keyword evidence="3" id="KW-1185">Reference proteome</keyword>
<evidence type="ECO:0000313" key="3">
    <source>
        <dbReference type="Proteomes" id="UP000028990"/>
    </source>
</evidence>
<accession>A0A091DN81</accession>
<feature type="compositionally biased region" description="Low complexity" evidence="1">
    <location>
        <begin position="32"/>
        <end position="42"/>
    </location>
</feature>
<evidence type="ECO:0000256" key="1">
    <source>
        <dbReference type="SAM" id="MobiDB-lite"/>
    </source>
</evidence>
<gene>
    <name evidence="2" type="ORF">H920_14361</name>
</gene>
<dbReference type="Proteomes" id="UP000028990">
    <property type="component" value="Unassembled WGS sequence"/>
</dbReference>
<evidence type="ECO:0000313" key="2">
    <source>
        <dbReference type="EMBL" id="KFO24231.1"/>
    </source>
</evidence>